<dbReference type="InterPro" id="IPR011993">
    <property type="entry name" value="PH-like_dom_sf"/>
</dbReference>
<dbReference type="InterPro" id="IPR046851">
    <property type="entry name" value="NBCH_WD40"/>
</dbReference>
<dbReference type="eggNOG" id="KOG1787">
    <property type="taxonomic scope" value="Eukaryota"/>
</dbReference>
<evidence type="ECO:0000313" key="8">
    <source>
        <dbReference type="Proteomes" id="UP000002009"/>
    </source>
</evidence>
<dbReference type="Pfam" id="PF20426">
    <property type="entry name" value="NBCH_WD40"/>
    <property type="match status" value="1"/>
</dbReference>
<dbReference type="OMA" id="EAWESCQ"/>
<keyword evidence="1 3" id="KW-0853">WD repeat</keyword>
<keyword evidence="8" id="KW-1185">Reference proteome</keyword>
<dbReference type="InterPro" id="IPR001680">
    <property type="entry name" value="WD40_rpt"/>
</dbReference>
<dbReference type="InterPro" id="IPR036372">
    <property type="entry name" value="BEACH_dom_sf"/>
</dbReference>
<evidence type="ECO:0000256" key="3">
    <source>
        <dbReference type="PROSITE-ProRule" id="PRU00221"/>
    </source>
</evidence>
<dbReference type="SUPFAM" id="SSF50729">
    <property type="entry name" value="PH domain-like"/>
    <property type="match status" value="1"/>
</dbReference>
<dbReference type="FunFam" id="1.10.1540.10:FF:000001">
    <property type="entry name" value="neurobeachin isoform X1"/>
    <property type="match status" value="1"/>
</dbReference>
<dbReference type="SUPFAM" id="SSF50978">
    <property type="entry name" value="WD40 repeat-like"/>
    <property type="match status" value="1"/>
</dbReference>
<feature type="domain" description="BEACH" evidence="5">
    <location>
        <begin position="157"/>
        <end position="450"/>
    </location>
</feature>
<reference evidence="7 8" key="1">
    <citation type="journal article" date="2009" name="Science">
        <title>Green evolution and dynamic adaptations revealed by genomes of the marine picoeukaryotes Micromonas.</title>
        <authorList>
            <person name="Worden A.Z."/>
            <person name="Lee J.H."/>
            <person name="Mock T."/>
            <person name="Rouze P."/>
            <person name="Simmons M.P."/>
            <person name="Aerts A.L."/>
            <person name="Allen A.E."/>
            <person name="Cuvelier M.L."/>
            <person name="Derelle E."/>
            <person name="Everett M.V."/>
            <person name="Foulon E."/>
            <person name="Grimwood J."/>
            <person name="Gundlach H."/>
            <person name="Henrissat B."/>
            <person name="Napoli C."/>
            <person name="McDonald S.M."/>
            <person name="Parker M.S."/>
            <person name="Rombauts S."/>
            <person name="Salamov A."/>
            <person name="Von Dassow P."/>
            <person name="Badger J.H."/>
            <person name="Coutinho P.M."/>
            <person name="Demir E."/>
            <person name="Dubchak I."/>
            <person name="Gentemann C."/>
            <person name="Eikrem W."/>
            <person name="Gready J.E."/>
            <person name="John U."/>
            <person name="Lanier W."/>
            <person name="Lindquist E.A."/>
            <person name="Lucas S."/>
            <person name="Mayer K.F."/>
            <person name="Moreau H."/>
            <person name="Not F."/>
            <person name="Otillar R."/>
            <person name="Panaud O."/>
            <person name="Pangilinan J."/>
            <person name="Paulsen I."/>
            <person name="Piegu B."/>
            <person name="Poliakov A."/>
            <person name="Robbens S."/>
            <person name="Schmutz J."/>
            <person name="Toulza E."/>
            <person name="Wyss T."/>
            <person name="Zelensky A."/>
            <person name="Zhou K."/>
            <person name="Armbrust E.V."/>
            <person name="Bhattacharya D."/>
            <person name="Goodenough U.W."/>
            <person name="Van de Peer Y."/>
            <person name="Grigoriev I.V."/>
        </authorList>
    </citation>
    <scope>NUCLEOTIDE SEQUENCE [LARGE SCALE GENOMIC DNA]</scope>
    <source>
        <strain evidence="8">RCC299 / NOUM17</strain>
    </source>
</reference>
<evidence type="ECO:0000256" key="1">
    <source>
        <dbReference type="ARBA" id="ARBA00022574"/>
    </source>
</evidence>
<feature type="domain" description="BEACH-type PH" evidence="6">
    <location>
        <begin position="34"/>
        <end position="148"/>
    </location>
</feature>
<dbReference type="Gene3D" id="1.10.1540.10">
    <property type="entry name" value="BEACH domain"/>
    <property type="match status" value="1"/>
</dbReference>
<feature type="compositionally biased region" description="Low complexity" evidence="4">
    <location>
        <begin position="1"/>
        <end position="21"/>
    </location>
</feature>
<feature type="region of interest" description="Disordered" evidence="4">
    <location>
        <begin position="1"/>
        <end position="29"/>
    </location>
</feature>
<dbReference type="PROSITE" id="PS51783">
    <property type="entry name" value="PH_BEACH"/>
    <property type="match status" value="1"/>
</dbReference>
<dbReference type="KEGG" id="mis:MICPUN_82791"/>
<dbReference type="CDD" id="cd01201">
    <property type="entry name" value="PH_BEACH"/>
    <property type="match status" value="1"/>
</dbReference>
<dbReference type="PANTHER" id="PTHR13743:SF112">
    <property type="entry name" value="BEACH DOMAIN-CONTAINING PROTEIN"/>
    <property type="match status" value="1"/>
</dbReference>
<dbReference type="Gene3D" id="2.130.10.10">
    <property type="entry name" value="YVTN repeat-like/Quinoprotein amine dehydrogenase"/>
    <property type="match status" value="2"/>
</dbReference>
<evidence type="ECO:0000259" key="6">
    <source>
        <dbReference type="PROSITE" id="PS51783"/>
    </source>
</evidence>
<dbReference type="InterPro" id="IPR015943">
    <property type="entry name" value="WD40/YVTN_repeat-like_dom_sf"/>
</dbReference>
<gene>
    <name evidence="7" type="ORF">MICPUN_82791</name>
</gene>
<protein>
    <recommendedName>
        <fullName evidence="9">BEACH domain-containing protein</fullName>
    </recommendedName>
</protein>
<dbReference type="Gene3D" id="2.30.29.30">
    <property type="entry name" value="Pleckstrin-homology domain (PH domain)/Phosphotyrosine-binding domain (PTB)"/>
    <property type="match status" value="1"/>
</dbReference>
<feature type="compositionally biased region" description="Pro residues" evidence="4">
    <location>
        <begin position="451"/>
        <end position="461"/>
    </location>
</feature>
<dbReference type="SUPFAM" id="SSF81837">
    <property type="entry name" value="BEACH domain"/>
    <property type="match status" value="1"/>
</dbReference>
<dbReference type="PANTHER" id="PTHR13743">
    <property type="entry name" value="BEIGE/BEACH-RELATED"/>
    <property type="match status" value="1"/>
</dbReference>
<dbReference type="EMBL" id="CP001327">
    <property type="protein sequence ID" value="ACO64526.1"/>
    <property type="molecule type" value="Genomic_DNA"/>
</dbReference>
<dbReference type="PROSITE" id="PS50197">
    <property type="entry name" value="BEACH"/>
    <property type="match status" value="1"/>
</dbReference>
<dbReference type="SMART" id="SM01026">
    <property type="entry name" value="Beach"/>
    <property type="match status" value="1"/>
</dbReference>
<dbReference type="PROSITE" id="PS50082">
    <property type="entry name" value="WD_REPEATS_2"/>
    <property type="match status" value="1"/>
</dbReference>
<dbReference type="SMART" id="SM00320">
    <property type="entry name" value="WD40"/>
    <property type="match status" value="4"/>
</dbReference>
<dbReference type="AlphaFoldDB" id="C1E8K2"/>
<evidence type="ECO:0008006" key="9">
    <source>
        <dbReference type="Google" id="ProtNLM"/>
    </source>
</evidence>
<name>C1E8K2_MICCC</name>
<evidence type="ECO:0000259" key="5">
    <source>
        <dbReference type="PROSITE" id="PS50197"/>
    </source>
</evidence>
<dbReference type="CDD" id="cd06071">
    <property type="entry name" value="Beach"/>
    <property type="match status" value="1"/>
</dbReference>
<dbReference type="InterPro" id="IPR023362">
    <property type="entry name" value="PH-BEACH_dom"/>
</dbReference>
<evidence type="ECO:0000256" key="4">
    <source>
        <dbReference type="SAM" id="MobiDB-lite"/>
    </source>
</evidence>
<dbReference type="Pfam" id="PF02138">
    <property type="entry name" value="Beach"/>
    <property type="match status" value="1"/>
</dbReference>
<dbReference type="InterPro" id="IPR050865">
    <property type="entry name" value="BEACH_Domain"/>
</dbReference>
<dbReference type="GeneID" id="8244198"/>
<dbReference type="Pfam" id="PF14844">
    <property type="entry name" value="PH_BEACH"/>
    <property type="match status" value="1"/>
</dbReference>
<dbReference type="InterPro" id="IPR000409">
    <property type="entry name" value="BEACH_dom"/>
</dbReference>
<dbReference type="RefSeq" id="XP_002503268.1">
    <property type="nucleotide sequence ID" value="XM_002503222.1"/>
</dbReference>
<sequence length="815" mass="87988">MDEAAVASAEAEAEAAAAAKAAEAEREAAELTREDRRKILLSLPAVLVGSKRTVRGQVKVSRAAVSFIADRDQDDDRNGEESASTAEGSEKSKKRFWRWPIARVDEVHHARYRLQHVAVEIFLIDRRSAFLAFQDKRSARDAAMRIATCRPGITLMDRRRKLAAAQRAQERWCRRELSTFDYLMSLNTLAGRTRNDLTQYPVFPWVLSDYTSDSIDLNDPQVFRDLAKPVGALHEPRLKQFIERYQLLAEDPDSLTPPFHYGSHYSSAAIVLFFLIRLQPFTGLARSLQGGRFDHADRLFASVDRCWRACLESTADVKELIPEFYSLPEFLANSSGFNLGATQQGASVGDVALPPWADGSPHEFIRVMREALESETVSARMHLWIDLVFGHAQRGDESVKRRNVFHPLTYEGSVDLDAVKDPDARAAAESQIVNFGQTPAQLFRKPHPRRAPPPSPLPPIRHSPHSVALTSVTAPPRFPPNAPASPVAFVSVEGSDLASVGGGNLFGQSANVPGLPSGVKVVTASVDCAVGSHRFRRVAPFAAEAVVGSQHFATLAGGKILLSCGHWDHGLRVLSVEDSRELQIATGHRDLVTCISTTAGRVGRAGSRDTTVAVWEVTPPPDGWGGAHPSFSRGGGLGQRPRRILFGHADGVTCVAASAELDLVASGGADGAVLLHTLRQGRHLRTLRDAGSDAGVPSWLCFLEAPVAAVLVYDGDQLTLSTHGINSPSDAPPLATANATERLHALTLSPDGRFLVTGGEKGAVVVRNCHDLRVCARYDGPGPAVTALRTTPEECIVGGLADGRIAVWAPGVAGA</sequence>
<dbReference type="OrthoDB" id="26681at2759"/>
<evidence type="ECO:0000313" key="7">
    <source>
        <dbReference type="EMBL" id="ACO64526.1"/>
    </source>
</evidence>
<organism evidence="7 8">
    <name type="scientific">Micromonas commoda (strain RCC299 / NOUM17 / CCMP2709)</name>
    <name type="common">Picoplanktonic green alga</name>
    <dbReference type="NCBI Taxonomy" id="296587"/>
    <lineage>
        <taxon>Eukaryota</taxon>
        <taxon>Viridiplantae</taxon>
        <taxon>Chlorophyta</taxon>
        <taxon>Mamiellophyceae</taxon>
        <taxon>Mamiellales</taxon>
        <taxon>Mamiellaceae</taxon>
        <taxon>Micromonas</taxon>
    </lineage>
</organism>
<accession>C1E8K2</accession>
<feature type="region of interest" description="Disordered" evidence="4">
    <location>
        <begin position="443"/>
        <end position="464"/>
    </location>
</feature>
<keyword evidence="2" id="KW-0677">Repeat</keyword>
<feature type="repeat" description="WD" evidence="3">
    <location>
        <begin position="645"/>
        <end position="686"/>
    </location>
</feature>
<dbReference type="InterPro" id="IPR036322">
    <property type="entry name" value="WD40_repeat_dom_sf"/>
</dbReference>
<evidence type="ECO:0000256" key="2">
    <source>
        <dbReference type="ARBA" id="ARBA00022737"/>
    </source>
</evidence>
<dbReference type="InParanoid" id="C1E8K2"/>
<dbReference type="Proteomes" id="UP000002009">
    <property type="component" value="Chromosome 6"/>
</dbReference>
<proteinExistence type="predicted"/>